<protein>
    <submittedName>
        <fullName evidence="1">Uncharacterized protein</fullName>
    </submittedName>
</protein>
<sequence length="512" mass="58928">MEQAVEQHCLESETFEVKMNKVLNKNERLLEQVINKDIVNIIMNSFVENAFVNVHECEKCLKLETGLLNIEKHCISLEVDNQLNQEIFQRDNSYKPVNTARRMLLLLVIKNGNKVLKRTVGKTEQEYEHTTTEEKQDKRNEMKAKGTLLMALPNKDQLKFHSYKDAKLLMEAIEKRMQKLITQLKIQGEVITQEDMNLKLLKSLPSEWEDLCFDWEQQEIGPFTSQPNSPQLSQEDLEQINPDDLEEMDLQWEMDRLTIRARRFIKRIRREVGSPRNQENRGTENNRITITVETPTKNALVAQDGIGCQVIDKFKTGLGYNAASSTAASPAVESFMNSSEMLENQEYNKSKSDKGYHALESNLKSVGAIINGDAVEPKMLGYSQCEQLKKGGITMNFANKMTHLTLIENLFHKAVLIQVCKISIAGDIMPVRLLVWFQEITSSLRASKDKEIALRLQEEINAARRQRMDKVHQVAQGFIEDEWGNIKARVEVDEELTHKLHRCLSWIAFPHS</sequence>
<proteinExistence type="predicted"/>
<dbReference type="Proteomes" id="UP001151760">
    <property type="component" value="Unassembled WGS sequence"/>
</dbReference>
<accession>A0ABQ5CEC8</accession>
<evidence type="ECO:0000313" key="1">
    <source>
        <dbReference type="EMBL" id="GJT23274.1"/>
    </source>
</evidence>
<comment type="caution">
    <text evidence="1">The sequence shown here is derived from an EMBL/GenBank/DDBJ whole genome shotgun (WGS) entry which is preliminary data.</text>
</comment>
<keyword evidence="2" id="KW-1185">Reference proteome</keyword>
<name>A0ABQ5CEC8_9ASTR</name>
<organism evidence="1 2">
    <name type="scientific">Tanacetum coccineum</name>
    <dbReference type="NCBI Taxonomy" id="301880"/>
    <lineage>
        <taxon>Eukaryota</taxon>
        <taxon>Viridiplantae</taxon>
        <taxon>Streptophyta</taxon>
        <taxon>Embryophyta</taxon>
        <taxon>Tracheophyta</taxon>
        <taxon>Spermatophyta</taxon>
        <taxon>Magnoliopsida</taxon>
        <taxon>eudicotyledons</taxon>
        <taxon>Gunneridae</taxon>
        <taxon>Pentapetalae</taxon>
        <taxon>asterids</taxon>
        <taxon>campanulids</taxon>
        <taxon>Asterales</taxon>
        <taxon>Asteraceae</taxon>
        <taxon>Asteroideae</taxon>
        <taxon>Anthemideae</taxon>
        <taxon>Anthemidinae</taxon>
        <taxon>Tanacetum</taxon>
    </lineage>
</organism>
<reference evidence="1" key="1">
    <citation type="journal article" date="2022" name="Int. J. Mol. Sci.">
        <title>Draft Genome of Tanacetum Coccineum: Genomic Comparison of Closely Related Tanacetum-Family Plants.</title>
        <authorList>
            <person name="Yamashiro T."/>
            <person name="Shiraishi A."/>
            <person name="Nakayama K."/>
            <person name="Satake H."/>
        </authorList>
    </citation>
    <scope>NUCLEOTIDE SEQUENCE</scope>
</reference>
<gene>
    <name evidence="1" type="ORF">Tco_0893211</name>
</gene>
<evidence type="ECO:0000313" key="2">
    <source>
        <dbReference type="Proteomes" id="UP001151760"/>
    </source>
</evidence>
<reference evidence="1" key="2">
    <citation type="submission" date="2022-01" db="EMBL/GenBank/DDBJ databases">
        <authorList>
            <person name="Yamashiro T."/>
            <person name="Shiraishi A."/>
            <person name="Satake H."/>
            <person name="Nakayama K."/>
        </authorList>
    </citation>
    <scope>NUCLEOTIDE SEQUENCE</scope>
</reference>
<dbReference type="EMBL" id="BQNB010014042">
    <property type="protein sequence ID" value="GJT23274.1"/>
    <property type="molecule type" value="Genomic_DNA"/>
</dbReference>